<name>A0A7C5QKJ7_CALS0</name>
<comment type="similarity">
    <text evidence="2 12">Belongs to the class-I aminoacyl-tRNA synthetase family.</text>
</comment>
<evidence type="ECO:0000256" key="1">
    <source>
        <dbReference type="ARBA" id="ARBA00004496"/>
    </source>
</evidence>
<dbReference type="GO" id="GO:0008270">
    <property type="term" value="F:zinc ion binding"/>
    <property type="evidence" value="ECO:0007669"/>
    <property type="project" value="UniProtKB-UniRule"/>
</dbReference>
<dbReference type="FunFam" id="3.40.50.620:FF:000130">
    <property type="entry name" value="Cysteine--tRNA ligase"/>
    <property type="match status" value="1"/>
</dbReference>
<keyword evidence="6 12" id="KW-0547">Nucleotide-binding</keyword>
<gene>
    <name evidence="12" type="primary">cysS</name>
    <name evidence="14" type="ORF">ENM11_08340</name>
</gene>
<keyword evidence="3 12" id="KW-0963">Cytoplasm</keyword>
<feature type="binding site" evidence="12">
    <location>
        <position position="242"/>
    </location>
    <ligand>
        <name>Zn(2+)</name>
        <dbReference type="ChEBI" id="CHEBI:29105"/>
    </ligand>
</feature>
<dbReference type="InterPro" id="IPR032678">
    <property type="entry name" value="tRNA-synt_1_cat_dom"/>
</dbReference>
<feature type="binding site" evidence="12">
    <location>
        <position position="246"/>
    </location>
    <ligand>
        <name>Zn(2+)</name>
        <dbReference type="ChEBI" id="CHEBI:29105"/>
    </ligand>
</feature>
<comment type="caution">
    <text evidence="14">The sequence shown here is derived from an EMBL/GenBank/DDBJ whole genome shotgun (WGS) entry which is preliminary data.</text>
</comment>
<feature type="binding site" evidence="12">
    <location>
        <position position="217"/>
    </location>
    <ligand>
        <name>Zn(2+)</name>
        <dbReference type="ChEBI" id="CHEBI:29105"/>
    </ligand>
</feature>
<evidence type="ECO:0000256" key="5">
    <source>
        <dbReference type="ARBA" id="ARBA00022723"/>
    </source>
</evidence>
<reference evidence="14" key="1">
    <citation type="journal article" date="2020" name="mSystems">
        <title>Genome- and Community-Level Interaction Insights into Carbon Utilization and Element Cycling Functions of Hydrothermarchaeota in Hydrothermal Sediment.</title>
        <authorList>
            <person name="Zhou Z."/>
            <person name="Liu Y."/>
            <person name="Xu W."/>
            <person name="Pan J."/>
            <person name="Luo Z.H."/>
            <person name="Li M."/>
        </authorList>
    </citation>
    <scope>NUCLEOTIDE SEQUENCE [LARGE SCALE GENOMIC DNA]</scope>
    <source>
        <strain evidence="14">SpSt-1056</strain>
    </source>
</reference>
<evidence type="ECO:0000256" key="10">
    <source>
        <dbReference type="ARBA" id="ARBA00023146"/>
    </source>
</evidence>
<feature type="binding site" evidence="12">
    <location>
        <position position="278"/>
    </location>
    <ligand>
        <name>ATP</name>
        <dbReference type="ChEBI" id="CHEBI:30616"/>
    </ligand>
</feature>
<comment type="cofactor">
    <cofactor evidence="12">
        <name>Zn(2+)</name>
        <dbReference type="ChEBI" id="CHEBI:29105"/>
    </cofactor>
    <text evidence="12">Binds 1 zinc ion per subunit.</text>
</comment>
<dbReference type="EMBL" id="DRWN01000068">
    <property type="protein sequence ID" value="HHK69134.1"/>
    <property type="molecule type" value="Genomic_DNA"/>
</dbReference>
<dbReference type="PANTHER" id="PTHR10890">
    <property type="entry name" value="CYSTEINYL-TRNA SYNTHETASE"/>
    <property type="match status" value="1"/>
</dbReference>
<dbReference type="HAMAP" id="MF_00041">
    <property type="entry name" value="Cys_tRNA_synth"/>
    <property type="match status" value="1"/>
</dbReference>
<dbReference type="Gene3D" id="1.20.120.1910">
    <property type="entry name" value="Cysteine-tRNA ligase, C-terminal anti-codon recognition domain"/>
    <property type="match status" value="1"/>
</dbReference>
<dbReference type="Pfam" id="PF09190">
    <property type="entry name" value="DALR_2"/>
    <property type="match status" value="1"/>
</dbReference>
<keyword evidence="10 12" id="KW-0030">Aminoacyl-tRNA synthetase</keyword>
<evidence type="ECO:0000313" key="14">
    <source>
        <dbReference type="EMBL" id="HHK69134.1"/>
    </source>
</evidence>
<dbReference type="EC" id="6.1.1.16" evidence="12"/>
<keyword evidence="8 12" id="KW-0067">ATP-binding</keyword>
<keyword evidence="9 12" id="KW-0648">Protein biosynthesis</keyword>
<dbReference type="GO" id="GO:0004817">
    <property type="term" value="F:cysteine-tRNA ligase activity"/>
    <property type="evidence" value="ECO:0007669"/>
    <property type="project" value="UniProtKB-UniRule"/>
</dbReference>
<dbReference type="AlphaFoldDB" id="A0A7C5QKJ7"/>
<dbReference type="SUPFAM" id="SSF47323">
    <property type="entry name" value="Anticodon-binding domain of a subclass of class I aminoacyl-tRNA synthetases"/>
    <property type="match status" value="1"/>
</dbReference>
<keyword evidence="4 12" id="KW-0436">Ligase</keyword>
<evidence type="ECO:0000259" key="13">
    <source>
        <dbReference type="SMART" id="SM00840"/>
    </source>
</evidence>
<keyword evidence="5 12" id="KW-0479">Metal-binding</keyword>
<feature type="short sequence motif" description="'HIGH' region" evidence="12">
    <location>
        <begin position="32"/>
        <end position="42"/>
    </location>
</feature>
<evidence type="ECO:0000256" key="11">
    <source>
        <dbReference type="ARBA" id="ARBA00047398"/>
    </source>
</evidence>
<dbReference type="GO" id="GO:0005737">
    <property type="term" value="C:cytoplasm"/>
    <property type="evidence" value="ECO:0007669"/>
    <property type="project" value="UniProtKB-SubCell"/>
</dbReference>
<dbReference type="Gene3D" id="3.40.50.620">
    <property type="entry name" value="HUPs"/>
    <property type="match status" value="1"/>
</dbReference>
<evidence type="ECO:0000256" key="3">
    <source>
        <dbReference type="ARBA" id="ARBA00022490"/>
    </source>
</evidence>
<evidence type="ECO:0000256" key="12">
    <source>
        <dbReference type="HAMAP-Rule" id="MF_00041"/>
    </source>
</evidence>
<feature type="domain" description="Cysteinyl-tRNA synthetase class Ia DALR" evidence="13">
    <location>
        <begin position="361"/>
        <end position="425"/>
    </location>
</feature>
<dbReference type="PRINTS" id="PR00983">
    <property type="entry name" value="TRNASYNTHCYS"/>
</dbReference>
<dbReference type="InterPro" id="IPR015273">
    <property type="entry name" value="Cys-tRNA-synt_Ia_DALR"/>
</dbReference>
<dbReference type="CDD" id="cd00672">
    <property type="entry name" value="CysRS_core"/>
    <property type="match status" value="1"/>
</dbReference>
<dbReference type="Pfam" id="PF01406">
    <property type="entry name" value="tRNA-synt_1e"/>
    <property type="match status" value="1"/>
</dbReference>
<feature type="binding site" evidence="12">
    <location>
        <position position="30"/>
    </location>
    <ligand>
        <name>Zn(2+)</name>
        <dbReference type="ChEBI" id="CHEBI:29105"/>
    </ligand>
</feature>
<evidence type="ECO:0000256" key="6">
    <source>
        <dbReference type="ARBA" id="ARBA00022741"/>
    </source>
</evidence>
<dbReference type="PANTHER" id="PTHR10890:SF3">
    <property type="entry name" value="CYSTEINE--TRNA LIGASE, CYTOPLASMIC"/>
    <property type="match status" value="1"/>
</dbReference>
<dbReference type="SMART" id="SM00840">
    <property type="entry name" value="DALR_2"/>
    <property type="match status" value="1"/>
</dbReference>
<dbReference type="InterPro" id="IPR015803">
    <property type="entry name" value="Cys-tRNA-ligase"/>
</dbReference>
<sequence>MKRIRVYNTLSRSLEVFEPWTAGFVSIYVCGPTVYDVAHLGHARTYVAFDAIIRFLEYMGYTVKYARNVTDVGHLRETGEDKMMQGAVRLKKHPMEVADKYMMEFFSDMNALGVRRPDIQPRASMHIPDIIEAVEKLLDKGYAYKVDGSIYFDVSKVTDYGKLSGIKAEELVKHRIDPDPRKRNHADFALWKEAPEAYPLSWKTPWGRGFPGWHIECSVMSMKYLGEQIDIHGGGQDLIFPHHENEIAQSEAITGKKPFVKYWLHTGELTVGGKGMHKSFGNFLTIRDVLKNYSRDAVRFFILSAHYRTPLDYSEKAMEQASENASRIKNLLDDLHILEETAETGKGSAEFKSRVDIYMDDFVGFMSNDFNTSNAIASLHEFVRFVNSSIEKQGLAREDVVYAKGSLYKMLGILGLFQDSLEQVKGLEPTQLLKLLLDVRRELRKRGLYDLGDKIRSELADRGVIIEDLKEGERVRIVR</sequence>
<dbReference type="GO" id="GO:0006423">
    <property type="term" value="P:cysteinyl-tRNA aminoacylation"/>
    <property type="evidence" value="ECO:0007669"/>
    <property type="project" value="UniProtKB-UniRule"/>
</dbReference>
<evidence type="ECO:0000256" key="7">
    <source>
        <dbReference type="ARBA" id="ARBA00022833"/>
    </source>
</evidence>
<evidence type="ECO:0000256" key="8">
    <source>
        <dbReference type="ARBA" id="ARBA00022840"/>
    </source>
</evidence>
<dbReference type="InterPro" id="IPR014729">
    <property type="entry name" value="Rossmann-like_a/b/a_fold"/>
</dbReference>
<accession>A0A7C5QKJ7</accession>
<comment type="caution">
    <text evidence="12">Lacks conserved residue(s) required for the propagation of feature annotation.</text>
</comment>
<evidence type="ECO:0000256" key="4">
    <source>
        <dbReference type="ARBA" id="ARBA00022598"/>
    </source>
</evidence>
<evidence type="ECO:0000256" key="9">
    <source>
        <dbReference type="ARBA" id="ARBA00022917"/>
    </source>
</evidence>
<organism evidence="14">
    <name type="scientific">Caldiarchaeum subterraneum</name>
    <dbReference type="NCBI Taxonomy" id="311458"/>
    <lineage>
        <taxon>Archaea</taxon>
        <taxon>Nitrososphaerota</taxon>
        <taxon>Candidatus Caldarchaeales</taxon>
        <taxon>Candidatus Caldarchaeaceae</taxon>
        <taxon>Candidatus Caldarchaeum</taxon>
    </lineage>
</organism>
<dbReference type="InterPro" id="IPR009080">
    <property type="entry name" value="tRNAsynth_Ia_anticodon-bd"/>
</dbReference>
<evidence type="ECO:0000256" key="2">
    <source>
        <dbReference type="ARBA" id="ARBA00005594"/>
    </source>
</evidence>
<proteinExistence type="inferred from homology"/>
<comment type="subcellular location">
    <subcellularLocation>
        <location evidence="1 12">Cytoplasm</location>
    </subcellularLocation>
</comment>
<dbReference type="GO" id="GO:0005524">
    <property type="term" value="F:ATP binding"/>
    <property type="evidence" value="ECO:0007669"/>
    <property type="project" value="UniProtKB-UniRule"/>
</dbReference>
<dbReference type="SUPFAM" id="SSF52374">
    <property type="entry name" value="Nucleotidylyl transferase"/>
    <property type="match status" value="1"/>
</dbReference>
<protein>
    <recommendedName>
        <fullName evidence="12">Cysteine--tRNA ligase</fullName>
        <ecNumber evidence="12">6.1.1.16</ecNumber>
    </recommendedName>
    <alternativeName>
        <fullName evidence="12">Cysteinyl-tRNA synthetase</fullName>
        <shortName evidence="12">CysRS</shortName>
    </alternativeName>
</protein>
<dbReference type="InterPro" id="IPR024909">
    <property type="entry name" value="Cys-tRNA/MSH_ligase"/>
</dbReference>
<comment type="catalytic activity">
    <reaction evidence="11 12">
        <text>tRNA(Cys) + L-cysteine + ATP = L-cysteinyl-tRNA(Cys) + AMP + diphosphate</text>
        <dbReference type="Rhea" id="RHEA:17773"/>
        <dbReference type="Rhea" id="RHEA-COMP:9661"/>
        <dbReference type="Rhea" id="RHEA-COMP:9679"/>
        <dbReference type="ChEBI" id="CHEBI:30616"/>
        <dbReference type="ChEBI" id="CHEBI:33019"/>
        <dbReference type="ChEBI" id="CHEBI:35235"/>
        <dbReference type="ChEBI" id="CHEBI:78442"/>
        <dbReference type="ChEBI" id="CHEBI:78517"/>
        <dbReference type="ChEBI" id="CHEBI:456215"/>
        <dbReference type="EC" id="6.1.1.16"/>
    </reaction>
</comment>
<keyword evidence="7 12" id="KW-0862">Zinc</keyword>
<dbReference type="NCBIfam" id="TIGR00435">
    <property type="entry name" value="cysS"/>
    <property type="match status" value="1"/>
</dbReference>